<accession>A0A1Z5R4I9</accession>
<dbReference type="EMBL" id="CM000768">
    <property type="protein sequence ID" value="OQU78361.1"/>
    <property type="molecule type" value="Genomic_DNA"/>
</dbReference>
<keyword evidence="1" id="KW-0812">Transmembrane</keyword>
<gene>
    <name evidence="2" type="ORF">SORBI_3009G213150</name>
</gene>
<evidence type="ECO:0000256" key="1">
    <source>
        <dbReference type="SAM" id="Phobius"/>
    </source>
</evidence>
<dbReference type="Gramene" id="OQU78361">
    <property type="protein sequence ID" value="OQU78361"/>
    <property type="gene ID" value="SORBI_3009G213150"/>
</dbReference>
<organism evidence="2 3">
    <name type="scientific">Sorghum bicolor</name>
    <name type="common">Sorghum</name>
    <name type="synonym">Sorghum vulgare</name>
    <dbReference type="NCBI Taxonomy" id="4558"/>
    <lineage>
        <taxon>Eukaryota</taxon>
        <taxon>Viridiplantae</taxon>
        <taxon>Streptophyta</taxon>
        <taxon>Embryophyta</taxon>
        <taxon>Tracheophyta</taxon>
        <taxon>Spermatophyta</taxon>
        <taxon>Magnoliopsida</taxon>
        <taxon>Liliopsida</taxon>
        <taxon>Poales</taxon>
        <taxon>Poaceae</taxon>
        <taxon>PACMAD clade</taxon>
        <taxon>Panicoideae</taxon>
        <taxon>Andropogonodae</taxon>
        <taxon>Andropogoneae</taxon>
        <taxon>Sorghinae</taxon>
        <taxon>Sorghum</taxon>
    </lineage>
</organism>
<reference evidence="2 3" key="1">
    <citation type="journal article" date="2009" name="Nature">
        <title>The Sorghum bicolor genome and the diversification of grasses.</title>
        <authorList>
            <person name="Paterson A.H."/>
            <person name="Bowers J.E."/>
            <person name="Bruggmann R."/>
            <person name="Dubchak I."/>
            <person name="Grimwood J."/>
            <person name="Gundlach H."/>
            <person name="Haberer G."/>
            <person name="Hellsten U."/>
            <person name="Mitros T."/>
            <person name="Poliakov A."/>
            <person name="Schmutz J."/>
            <person name="Spannagl M."/>
            <person name="Tang H."/>
            <person name="Wang X."/>
            <person name="Wicker T."/>
            <person name="Bharti A.K."/>
            <person name="Chapman J."/>
            <person name="Feltus F.A."/>
            <person name="Gowik U."/>
            <person name="Grigoriev I.V."/>
            <person name="Lyons E."/>
            <person name="Maher C.A."/>
            <person name="Martis M."/>
            <person name="Narechania A."/>
            <person name="Otillar R.P."/>
            <person name="Penning B.W."/>
            <person name="Salamov A.A."/>
            <person name="Wang Y."/>
            <person name="Zhang L."/>
            <person name="Carpita N.C."/>
            <person name="Freeling M."/>
            <person name="Gingle A.R."/>
            <person name="Hash C.T."/>
            <person name="Keller B."/>
            <person name="Klein P."/>
            <person name="Kresovich S."/>
            <person name="McCann M.C."/>
            <person name="Ming R."/>
            <person name="Peterson D.G."/>
            <person name="Mehboob-ur-Rahman"/>
            <person name="Ware D."/>
            <person name="Westhoff P."/>
            <person name="Mayer K.F."/>
            <person name="Messing J."/>
            <person name="Rokhsar D.S."/>
        </authorList>
    </citation>
    <scope>NUCLEOTIDE SEQUENCE [LARGE SCALE GENOMIC DNA]</scope>
    <source>
        <strain evidence="3">cv. BTx623</strain>
    </source>
</reference>
<evidence type="ECO:0000313" key="3">
    <source>
        <dbReference type="Proteomes" id="UP000000768"/>
    </source>
</evidence>
<sequence length="78" mass="8851">MCASGMHGGSVYILPTQGDLVQTRCISIIVVHNIYLFVYVFYKKPELLYKKSQGAQNDICNELLYEISQDAQNVMCDE</sequence>
<reference evidence="3" key="2">
    <citation type="journal article" date="2018" name="Plant J.">
        <title>The Sorghum bicolor reference genome: improved assembly, gene annotations, a transcriptome atlas, and signatures of genome organization.</title>
        <authorList>
            <person name="McCormick R.F."/>
            <person name="Truong S.K."/>
            <person name="Sreedasyam A."/>
            <person name="Jenkins J."/>
            <person name="Shu S."/>
            <person name="Sims D."/>
            <person name="Kennedy M."/>
            <person name="Amirebrahimi M."/>
            <person name="Weers B.D."/>
            <person name="McKinley B."/>
            <person name="Mattison A."/>
            <person name="Morishige D.T."/>
            <person name="Grimwood J."/>
            <person name="Schmutz J."/>
            <person name="Mullet J.E."/>
        </authorList>
    </citation>
    <scope>NUCLEOTIDE SEQUENCE [LARGE SCALE GENOMIC DNA]</scope>
    <source>
        <strain evidence="3">cv. BTx623</strain>
    </source>
</reference>
<dbReference type="InParanoid" id="A0A1Z5R4I9"/>
<protein>
    <submittedName>
        <fullName evidence="2">Uncharacterized protein</fullName>
    </submittedName>
</protein>
<proteinExistence type="predicted"/>
<dbReference type="Proteomes" id="UP000000768">
    <property type="component" value="Chromosome 9"/>
</dbReference>
<keyword evidence="1" id="KW-1133">Transmembrane helix</keyword>
<keyword evidence="3" id="KW-1185">Reference proteome</keyword>
<evidence type="ECO:0000313" key="2">
    <source>
        <dbReference type="EMBL" id="OQU78361.1"/>
    </source>
</evidence>
<dbReference type="AlphaFoldDB" id="A0A1Z5R4I9"/>
<feature type="transmembrane region" description="Helical" evidence="1">
    <location>
        <begin position="20"/>
        <end position="42"/>
    </location>
</feature>
<keyword evidence="1" id="KW-0472">Membrane</keyword>
<name>A0A1Z5R4I9_SORBI</name>